<sequence>MLSVMTLALVAGCATSSQEKPQETAQQAKARPNIIVIMTDDQDLASMSVMRNVRRLLADQGTTFSNAYVSYSWCCPSRATFLTGQYAHNHKVLSNSSPDGGYQALPKQTLPMWLTQSGYDTVHIGKYLNGYGRHGSEIPQGWKDWYGLMGPSTYSMWGYTLNENGKLRKYGKKKGGKPANYQTDVLARKAVAYLNRPTTGKRPFFMWFAPLAPHLEAPWNKKMGDKWGGPRPAPRHRNAYDNAVMWRSPSFNEKDISDKPRHVRRNKRFGKKKIASIQAEYRNRLESLLAVDEAVAKIYRAVKRRGQLDRTLFVFTSDNGYMLGQHRFAHQKIHPYEESVRIPLIVRGPGFPKGRQVRTPVSNVDLPATILAASGAKPGRRQDGRPLQNFLHGDRKRDILLETGPRVRARWYAALRTDRYLYVEHSGGEKELYDMYTDPYQLNSRHADPALASVRKELARRLKAVRRCAGASCP</sequence>
<evidence type="ECO:0000256" key="2">
    <source>
        <dbReference type="ARBA" id="ARBA00022729"/>
    </source>
</evidence>
<keyword evidence="2" id="KW-0732">Signal</keyword>
<dbReference type="GO" id="GO:0008449">
    <property type="term" value="F:N-acetylglucosamine-6-sulfatase activity"/>
    <property type="evidence" value="ECO:0007669"/>
    <property type="project" value="InterPro"/>
</dbReference>
<gene>
    <name evidence="7" type="ordered locus">Tcur_0627</name>
</gene>
<dbReference type="PANTHER" id="PTHR43108">
    <property type="entry name" value="N-ACETYLGLUCOSAMINE-6-SULFATASE FAMILY MEMBER"/>
    <property type="match status" value="1"/>
</dbReference>
<dbReference type="HOGENOM" id="CLU_006332_4_1_11"/>
<dbReference type="InterPro" id="IPR017850">
    <property type="entry name" value="Alkaline_phosphatase_core_sf"/>
</dbReference>
<keyword evidence="4" id="KW-0325">Glycoprotein</keyword>
<dbReference type="Proteomes" id="UP000001918">
    <property type="component" value="Chromosome"/>
</dbReference>
<dbReference type="CDD" id="cd16147">
    <property type="entry name" value="G6S"/>
    <property type="match status" value="1"/>
</dbReference>
<dbReference type="InterPro" id="IPR012251">
    <property type="entry name" value="GlcNAc_6-SO4ase"/>
</dbReference>
<keyword evidence="3" id="KW-0378">Hydrolase</keyword>
<evidence type="ECO:0000256" key="4">
    <source>
        <dbReference type="ARBA" id="ARBA00023180"/>
    </source>
</evidence>
<comment type="similarity">
    <text evidence="1">Belongs to the sulfatase family.</text>
</comment>
<dbReference type="PROSITE" id="PS00149">
    <property type="entry name" value="SULFATASE_2"/>
    <property type="match status" value="1"/>
</dbReference>
<protein>
    <submittedName>
        <fullName evidence="7">Sulfatase</fullName>
    </submittedName>
</protein>
<dbReference type="OrthoDB" id="9777306at2"/>
<comment type="PTM">
    <text evidence="5">The conversion to 3-oxoalanine (also known as C-formylglycine, FGly), of a serine or cysteine residue in prokaryotes and of a cysteine residue in eukaryotes, is critical for catalytic activity.</text>
</comment>
<organism evidence="7 8">
    <name type="scientific">Thermomonospora curvata (strain ATCC 19995 / DSM 43183 / JCM 3096 / KCTC 9072 / NBRC 15933 / NCIMB 10081 / Henssen B9)</name>
    <dbReference type="NCBI Taxonomy" id="471852"/>
    <lineage>
        <taxon>Bacteria</taxon>
        <taxon>Bacillati</taxon>
        <taxon>Actinomycetota</taxon>
        <taxon>Actinomycetes</taxon>
        <taxon>Streptosporangiales</taxon>
        <taxon>Thermomonosporaceae</taxon>
        <taxon>Thermomonospora</taxon>
    </lineage>
</organism>
<dbReference type="Gene3D" id="3.40.720.10">
    <property type="entry name" value="Alkaline Phosphatase, subunit A"/>
    <property type="match status" value="1"/>
</dbReference>
<evidence type="ECO:0000313" key="8">
    <source>
        <dbReference type="Proteomes" id="UP000001918"/>
    </source>
</evidence>
<keyword evidence="8" id="KW-1185">Reference proteome</keyword>
<evidence type="ECO:0000256" key="5">
    <source>
        <dbReference type="PIRSR" id="PIRSR036666-50"/>
    </source>
</evidence>
<dbReference type="STRING" id="471852.Tcur_0627"/>
<dbReference type="EMBL" id="CP001738">
    <property type="protein sequence ID" value="ACY96222.1"/>
    <property type="molecule type" value="Genomic_DNA"/>
</dbReference>
<evidence type="ECO:0000313" key="7">
    <source>
        <dbReference type="EMBL" id="ACY96222.1"/>
    </source>
</evidence>
<dbReference type="SMR" id="D1A4I7"/>
<name>D1A4I7_THECD</name>
<dbReference type="PANTHER" id="PTHR43108:SF8">
    <property type="entry name" value="SD21168P"/>
    <property type="match status" value="1"/>
</dbReference>
<feature type="modified residue" description="3-oxoalanine (Cys)" evidence="5">
    <location>
        <position position="74"/>
    </location>
</feature>
<dbReference type="InterPro" id="IPR024607">
    <property type="entry name" value="Sulfatase_CS"/>
</dbReference>
<dbReference type="KEGG" id="tcu:Tcur_0627"/>
<dbReference type="InterPro" id="IPR000917">
    <property type="entry name" value="Sulfatase_N"/>
</dbReference>
<dbReference type="PIRSF" id="PIRSF036666">
    <property type="entry name" value="G6S"/>
    <property type="match status" value="1"/>
</dbReference>
<dbReference type="Pfam" id="PF00884">
    <property type="entry name" value="Sulfatase"/>
    <property type="match status" value="1"/>
</dbReference>
<feature type="domain" description="Sulfatase N-terminal" evidence="6">
    <location>
        <begin position="32"/>
        <end position="375"/>
    </location>
</feature>
<dbReference type="AlphaFoldDB" id="D1A4I7"/>
<accession>D1A4I7</accession>
<dbReference type="GO" id="GO:0030203">
    <property type="term" value="P:glycosaminoglycan metabolic process"/>
    <property type="evidence" value="ECO:0007669"/>
    <property type="project" value="InterPro"/>
</dbReference>
<dbReference type="eggNOG" id="COG3119">
    <property type="taxonomic scope" value="Bacteria"/>
</dbReference>
<dbReference type="SUPFAM" id="SSF53649">
    <property type="entry name" value="Alkaline phosphatase-like"/>
    <property type="match status" value="1"/>
</dbReference>
<evidence type="ECO:0000256" key="3">
    <source>
        <dbReference type="ARBA" id="ARBA00022801"/>
    </source>
</evidence>
<evidence type="ECO:0000256" key="1">
    <source>
        <dbReference type="ARBA" id="ARBA00008779"/>
    </source>
</evidence>
<reference evidence="7 8" key="1">
    <citation type="journal article" date="2011" name="Stand. Genomic Sci.">
        <title>Complete genome sequence of Thermomonospora curvata type strain (B9).</title>
        <authorList>
            <person name="Chertkov O."/>
            <person name="Sikorski J."/>
            <person name="Nolan M."/>
            <person name="Lapidus A."/>
            <person name="Lucas S."/>
            <person name="Del Rio T.G."/>
            <person name="Tice H."/>
            <person name="Cheng J.F."/>
            <person name="Goodwin L."/>
            <person name="Pitluck S."/>
            <person name="Liolios K."/>
            <person name="Ivanova N."/>
            <person name="Mavromatis K."/>
            <person name="Mikhailova N."/>
            <person name="Ovchinnikova G."/>
            <person name="Pati A."/>
            <person name="Chen A."/>
            <person name="Palaniappan K."/>
            <person name="Djao O.D."/>
            <person name="Land M."/>
            <person name="Hauser L."/>
            <person name="Chang Y.J."/>
            <person name="Jeffries C.D."/>
            <person name="Brettin T."/>
            <person name="Han C."/>
            <person name="Detter J.C."/>
            <person name="Rohde M."/>
            <person name="Goker M."/>
            <person name="Woyke T."/>
            <person name="Bristow J."/>
            <person name="Eisen J.A."/>
            <person name="Markowitz V."/>
            <person name="Hugenholtz P."/>
            <person name="Klenk H.P."/>
            <person name="Kyrpides N.C."/>
        </authorList>
    </citation>
    <scope>NUCLEOTIDE SEQUENCE [LARGE SCALE GENOMIC DNA]</scope>
    <source>
        <strain evidence="8">ATCC 19995 / DSM 43183 / JCM 3096 / KCTC 9072 / NBRC 15933 / NCIMB 10081 / Henssen B9</strain>
    </source>
</reference>
<evidence type="ECO:0000259" key="6">
    <source>
        <dbReference type="Pfam" id="PF00884"/>
    </source>
</evidence>
<proteinExistence type="inferred from homology"/>